<name>A0A8K1G8L2_9PASS</name>
<sequence length="87" mass="9506">MPSTKGPGGAECEPVCAQVDKKANGILACSKNIVTSRTRLYLALVMLYLKPSVQFQACHYKKDIEALDCAQGRATELDLEHKSHGEQ</sequence>
<reference evidence="1" key="1">
    <citation type="submission" date="2019-04" db="EMBL/GenBank/DDBJ databases">
        <title>Genome assembly of Zosterops borbonicus 15179.</title>
        <authorList>
            <person name="Leroy T."/>
            <person name="Anselmetti Y."/>
            <person name="Tilak M.-K."/>
            <person name="Nabholz B."/>
        </authorList>
    </citation>
    <scope>NUCLEOTIDE SEQUENCE</scope>
    <source>
        <strain evidence="1">HGM_15179</strain>
        <tissue evidence="1">Muscle</tissue>
    </source>
</reference>
<accession>A0A8K1G8L2</accession>
<dbReference type="Proteomes" id="UP000796761">
    <property type="component" value="Unassembled WGS sequence"/>
</dbReference>
<dbReference type="OrthoDB" id="10422982at2759"/>
<comment type="caution">
    <text evidence="1">The sequence shown here is derived from an EMBL/GenBank/DDBJ whole genome shotgun (WGS) entry which is preliminary data.</text>
</comment>
<gene>
    <name evidence="1" type="ORF">HGM15179_013565</name>
</gene>
<evidence type="ECO:0000313" key="1">
    <source>
        <dbReference type="EMBL" id="TRZ13541.1"/>
    </source>
</evidence>
<proteinExistence type="predicted"/>
<dbReference type="AlphaFoldDB" id="A0A8K1G8L2"/>
<dbReference type="EMBL" id="SWJQ01000502">
    <property type="protein sequence ID" value="TRZ13541.1"/>
    <property type="molecule type" value="Genomic_DNA"/>
</dbReference>
<keyword evidence="2" id="KW-1185">Reference proteome</keyword>
<evidence type="ECO:0000313" key="2">
    <source>
        <dbReference type="Proteomes" id="UP000796761"/>
    </source>
</evidence>
<organism evidence="1 2">
    <name type="scientific">Zosterops borbonicus</name>
    <dbReference type="NCBI Taxonomy" id="364589"/>
    <lineage>
        <taxon>Eukaryota</taxon>
        <taxon>Metazoa</taxon>
        <taxon>Chordata</taxon>
        <taxon>Craniata</taxon>
        <taxon>Vertebrata</taxon>
        <taxon>Euteleostomi</taxon>
        <taxon>Archelosauria</taxon>
        <taxon>Archosauria</taxon>
        <taxon>Dinosauria</taxon>
        <taxon>Saurischia</taxon>
        <taxon>Theropoda</taxon>
        <taxon>Coelurosauria</taxon>
        <taxon>Aves</taxon>
        <taxon>Neognathae</taxon>
        <taxon>Neoaves</taxon>
        <taxon>Telluraves</taxon>
        <taxon>Australaves</taxon>
        <taxon>Passeriformes</taxon>
        <taxon>Sylvioidea</taxon>
        <taxon>Zosteropidae</taxon>
        <taxon>Zosterops</taxon>
    </lineage>
</organism>
<protein>
    <submittedName>
        <fullName evidence="1">Uncharacterized protein</fullName>
    </submittedName>
</protein>